<feature type="region of interest" description="Disordered" evidence="1">
    <location>
        <begin position="592"/>
        <end position="619"/>
    </location>
</feature>
<reference evidence="2 3" key="1">
    <citation type="submission" date="2023-02" db="EMBL/GenBank/DDBJ databases">
        <title>LHISI_Scaffold_Assembly.</title>
        <authorList>
            <person name="Stuart O.P."/>
            <person name="Cleave R."/>
            <person name="Magrath M.J.L."/>
            <person name="Mikheyev A.S."/>
        </authorList>
    </citation>
    <scope>NUCLEOTIDE SEQUENCE [LARGE SCALE GENOMIC DNA]</scope>
    <source>
        <strain evidence="2">Daus_M_001</strain>
        <tissue evidence="2">Leg muscle</tissue>
    </source>
</reference>
<proteinExistence type="predicted"/>
<feature type="region of interest" description="Disordered" evidence="1">
    <location>
        <begin position="70"/>
        <end position="94"/>
    </location>
</feature>
<accession>A0ABQ9ID71</accession>
<feature type="region of interest" description="Disordered" evidence="1">
    <location>
        <begin position="961"/>
        <end position="1008"/>
    </location>
</feature>
<feature type="compositionally biased region" description="Basic and acidic residues" evidence="1">
    <location>
        <begin position="966"/>
        <end position="991"/>
    </location>
</feature>
<dbReference type="EMBL" id="JARBHB010000002">
    <property type="protein sequence ID" value="KAJ8894612.1"/>
    <property type="molecule type" value="Genomic_DNA"/>
</dbReference>
<comment type="caution">
    <text evidence="2">The sequence shown here is derived from an EMBL/GenBank/DDBJ whole genome shotgun (WGS) entry which is preliminary data.</text>
</comment>
<evidence type="ECO:0000256" key="1">
    <source>
        <dbReference type="SAM" id="MobiDB-lite"/>
    </source>
</evidence>
<evidence type="ECO:0000313" key="2">
    <source>
        <dbReference type="EMBL" id="KAJ8894612.1"/>
    </source>
</evidence>
<name>A0ABQ9ID71_9NEOP</name>
<gene>
    <name evidence="2" type="ORF">PR048_007276</name>
</gene>
<feature type="region of interest" description="Disordered" evidence="1">
    <location>
        <begin position="179"/>
        <end position="203"/>
    </location>
</feature>
<organism evidence="2 3">
    <name type="scientific">Dryococelus australis</name>
    <dbReference type="NCBI Taxonomy" id="614101"/>
    <lineage>
        <taxon>Eukaryota</taxon>
        <taxon>Metazoa</taxon>
        <taxon>Ecdysozoa</taxon>
        <taxon>Arthropoda</taxon>
        <taxon>Hexapoda</taxon>
        <taxon>Insecta</taxon>
        <taxon>Pterygota</taxon>
        <taxon>Neoptera</taxon>
        <taxon>Polyneoptera</taxon>
        <taxon>Phasmatodea</taxon>
        <taxon>Verophasmatodea</taxon>
        <taxon>Anareolatae</taxon>
        <taxon>Phasmatidae</taxon>
        <taxon>Eurycanthinae</taxon>
        <taxon>Dryococelus</taxon>
    </lineage>
</organism>
<sequence length="1008" mass="111332">MTDYIQDWYIVREQEVFEIERHFDNNCYMLQLAQAEIFHYARFGSVGGGGAYLGPPLHTVRPTRCRVPSPPPLPQGQTWGMTDSGDVAGVTDPPPPPLPCWRSRQRNFWVMAYDPIITSHSSTVGSLRRRHLAECGNGATCRGQMTTGDCEATADEVLVPMRVNQVQYRAETECKGGGKRENLEITRPPAASSSTIPTCENPGGAPPEIEAGSPWWEASALATASAIASSRSYKKARSAINALKVQLQAAKQSTHMLKNIHSRLPTSVQSMSRQSQCSRVLQAPSRTVGPTRRFHALSFIQATNTSLAIVPQSPVVIPTALHSRTLVRRPPSRLPAAGLRHQSHQHIIASSLNISETLAGERRSVTPASLAAVGIHGIPIRGTDSHECIIPWRGEGGVGLRLRRGAAQSAPAAAPDRMTAVGHTHAVIIPDCWSDVEGCRALPYSGVYRCGDTATGIKCSIAAKHKAQNWDAVFSLQYVLLWDFQPWVYFETQLFEEEKTVFIHFGLLLNGISNVYGVLKAINSHHMKCVFFSYNGTFDACLIVSQKDAIGTKLPFSLLLNTPFLLRELQCGRIIFSLAKINPAVVGRENHVSPRSACPNRKPRKSEISMPKQKTTKRKRRKLPRLLLLSLKAAITIGILTNCKFLSCSKCWAAGNPEVRGFVGRNNDEERSVSLLASHQGEPGSIPGRFTPDFRKWESCRTKPLVGEFSRGPPAFPAPSFRLCSTLTSITLIGSQDITVNSRPNLFTHSISIGVREFKKSYNGTMHLRKSGVNRPGIEPGSSWWEASRLTAHPAVTDITCTGKQDDRTIAHQFRSSRVGDEALGAPVIVARIALPRIHTRLHNGAHWTETRQNAVRQSAPGNLLVSQQRSQYGTFHPLQRNRRVIPCLCVLICRMLPNASTNRVTGDSRVRIAKSRAMRVVTSPLLPSPADCLWSTSPDCTTRTTHNNSTDTMKIVRKSGAVHEASVEQRRNGRVGVNERYRRKPADQRHRPPRFPLANIREQPGRR</sequence>
<dbReference type="Proteomes" id="UP001159363">
    <property type="component" value="Chromosome 2"/>
</dbReference>
<keyword evidence="3" id="KW-1185">Reference proteome</keyword>
<evidence type="ECO:0000313" key="3">
    <source>
        <dbReference type="Proteomes" id="UP001159363"/>
    </source>
</evidence>
<protein>
    <submittedName>
        <fullName evidence="2">Uncharacterized protein</fullName>
    </submittedName>
</protein>